<evidence type="ECO:0000256" key="7">
    <source>
        <dbReference type="SAM" id="SignalP"/>
    </source>
</evidence>
<evidence type="ECO:0000313" key="9">
    <source>
        <dbReference type="Proteomes" id="UP000184546"/>
    </source>
</evidence>
<dbReference type="VEuPathDB" id="FungiDB:ASPACDRAFT_62973"/>
<feature type="region of interest" description="Disordered" evidence="6">
    <location>
        <begin position="382"/>
        <end position="409"/>
    </location>
</feature>
<protein>
    <recommendedName>
        <fullName evidence="10">Glycosyltransferase family 71 protein</fullName>
    </recommendedName>
</protein>
<keyword evidence="7" id="KW-0732">Signal</keyword>
<dbReference type="STRING" id="690307.A0A1L9WMA7"/>
<evidence type="ECO:0000256" key="5">
    <source>
        <dbReference type="ARBA" id="ARBA00023034"/>
    </source>
</evidence>
<dbReference type="SUPFAM" id="SSF53448">
    <property type="entry name" value="Nucleotide-diphospho-sugar transferases"/>
    <property type="match status" value="1"/>
</dbReference>
<reference evidence="9" key="1">
    <citation type="journal article" date="2017" name="Genome Biol.">
        <title>Comparative genomics reveals high biological diversity and specific adaptations in the industrially and medically important fungal genus Aspergillus.</title>
        <authorList>
            <person name="de Vries R.P."/>
            <person name="Riley R."/>
            <person name="Wiebenga A."/>
            <person name="Aguilar-Osorio G."/>
            <person name="Amillis S."/>
            <person name="Uchima C.A."/>
            <person name="Anderluh G."/>
            <person name="Asadollahi M."/>
            <person name="Askin M."/>
            <person name="Barry K."/>
            <person name="Battaglia E."/>
            <person name="Bayram O."/>
            <person name="Benocci T."/>
            <person name="Braus-Stromeyer S.A."/>
            <person name="Caldana C."/>
            <person name="Canovas D."/>
            <person name="Cerqueira G.C."/>
            <person name="Chen F."/>
            <person name="Chen W."/>
            <person name="Choi C."/>
            <person name="Clum A."/>
            <person name="Dos Santos R.A."/>
            <person name="Damasio A.R."/>
            <person name="Diallinas G."/>
            <person name="Emri T."/>
            <person name="Fekete E."/>
            <person name="Flipphi M."/>
            <person name="Freyberg S."/>
            <person name="Gallo A."/>
            <person name="Gournas C."/>
            <person name="Habgood R."/>
            <person name="Hainaut M."/>
            <person name="Harispe M.L."/>
            <person name="Henrissat B."/>
            <person name="Hilden K.S."/>
            <person name="Hope R."/>
            <person name="Hossain A."/>
            <person name="Karabika E."/>
            <person name="Karaffa L."/>
            <person name="Karanyi Z."/>
            <person name="Krasevec N."/>
            <person name="Kuo A."/>
            <person name="Kusch H."/>
            <person name="LaButti K."/>
            <person name="Lagendijk E.L."/>
            <person name="Lapidus A."/>
            <person name="Levasseur A."/>
            <person name="Lindquist E."/>
            <person name="Lipzen A."/>
            <person name="Logrieco A.F."/>
            <person name="MacCabe A."/>
            <person name="Maekelae M.R."/>
            <person name="Malavazi I."/>
            <person name="Melin P."/>
            <person name="Meyer V."/>
            <person name="Mielnichuk N."/>
            <person name="Miskei M."/>
            <person name="Molnar A.P."/>
            <person name="Mule G."/>
            <person name="Ngan C.Y."/>
            <person name="Orejas M."/>
            <person name="Orosz E."/>
            <person name="Ouedraogo J.P."/>
            <person name="Overkamp K.M."/>
            <person name="Park H.-S."/>
            <person name="Perrone G."/>
            <person name="Piumi F."/>
            <person name="Punt P.J."/>
            <person name="Ram A.F."/>
            <person name="Ramon A."/>
            <person name="Rauscher S."/>
            <person name="Record E."/>
            <person name="Riano-Pachon D.M."/>
            <person name="Robert V."/>
            <person name="Roehrig J."/>
            <person name="Ruller R."/>
            <person name="Salamov A."/>
            <person name="Salih N.S."/>
            <person name="Samson R.A."/>
            <person name="Sandor E."/>
            <person name="Sanguinetti M."/>
            <person name="Schuetze T."/>
            <person name="Sepcic K."/>
            <person name="Shelest E."/>
            <person name="Sherlock G."/>
            <person name="Sophianopoulou V."/>
            <person name="Squina F.M."/>
            <person name="Sun H."/>
            <person name="Susca A."/>
            <person name="Todd R.B."/>
            <person name="Tsang A."/>
            <person name="Unkles S.E."/>
            <person name="van de Wiele N."/>
            <person name="van Rossen-Uffink D."/>
            <person name="Oliveira J.V."/>
            <person name="Vesth T.C."/>
            <person name="Visser J."/>
            <person name="Yu J.-H."/>
            <person name="Zhou M."/>
            <person name="Andersen M.R."/>
            <person name="Archer D.B."/>
            <person name="Baker S.E."/>
            <person name="Benoit I."/>
            <person name="Brakhage A.A."/>
            <person name="Braus G.H."/>
            <person name="Fischer R."/>
            <person name="Frisvad J.C."/>
            <person name="Goldman G.H."/>
            <person name="Houbraken J."/>
            <person name="Oakley B."/>
            <person name="Pocsi I."/>
            <person name="Scazzocchio C."/>
            <person name="Seiboth B."/>
            <person name="vanKuyk P.A."/>
            <person name="Wortman J."/>
            <person name="Dyer P.S."/>
            <person name="Grigoriev I.V."/>
        </authorList>
    </citation>
    <scope>NUCLEOTIDE SEQUENCE [LARGE SCALE GENOMIC DNA]</scope>
    <source>
        <strain evidence="9">ATCC 16872 / CBS 172.66 / WB 5094</strain>
    </source>
</reference>
<comment type="pathway">
    <text evidence="2">Protein modification; protein glycosylation.</text>
</comment>
<evidence type="ECO:0008006" key="10">
    <source>
        <dbReference type="Google" id="ProtNLM"/>
    </source>
</evidence>
<dbReference type="Pfam" id="PF11051">
    <property type="entry name" value="Mannosyl_trans3"/>
    <property type="match status" value="2"/>
</dbReference>
<organism evidence="8 9">
    <name type="scientific">Aspergillus aculeatus (strain ATCC 16872 / CBS 172.66 / WB 5094)</name>
    <dbReference type="NCBI Taxonomy" id="690307"/>
    <lineage>
        <taxon>Eukaryota</taxon>
        <taxon>Fungi</taxon>
        <taxon>Dikarya</taxon>
        <taxon>Ascomycota</taxon>
        <taxon>Pezizomycotina</taxon>
        <taxon>Eurotiomycetes</taxon>
        <taxon>Eurotiomycetidae</taxon>
        <taxon>Eurotiales</taxon>
        <taxon>Aspergillaceae</taxon>
        <taxon>Aspergillus</taxon>
        <taxon>Aspergillus subgen. Circumdati</taxon>
    </lineage>
</organism>
<keyword evidence="4" id="KW-0808">Transferase</keyword>
<evidence type="ECO:0000256" key="6">
    <source>
        <dbReference type="SAM" id="MobiDB-lite"/>
    </source>
</evidence>
<dbReference type="InterPro" id="IPR022751">
    <property type="entry name" value="Alpha_mannosyltransferase"/>
</dbReference>
<proteinExistence type="inferred from homology"/>
<dbReference type="RefSeq" id="XP_020053645.1">
    <property type="nucleotide sequence ID" value="XM_020203843.1"/>
</dbReference>
<accession>A0A1L9WMA7</accession>
<dbReference type="GO" id="GO:0005794">
    <property type="term" value="C:Golgi apparatus"/>
    <property type="evidence" value="ECO:0007669"/>
    <property type="project" value="UniProtKB-SubCell"/>
</dbReference>
<dbReference type="PANTHER" id="PTHR31646">
    <property type="entry name" value="ALPHA-1,2-MANNOSYLTRANSFERASE MNN2"/>
    <property type="match status" value="1"/>
</dbReference>
<evidence type="ECO:0000256" key="3">
    <source>
        <dbReference type="ARBA" id="ARBA00009105"/>
    </source>
</evidence>
<dbReference type="GO" id="GO:0046354">
    <property type="term" value="P:mannan biosynthetic process"/>
    <property type="evidence" value="ECO:0007669"/>
    <property type="project" value="TreeGrafter"/>
</dbReference>
<gene>
    <name evidence="8" type="ORF">ASPACDRAFT_62973</name>
</gene>
<evidence type="ECO:0000313" key="8">
    <source>
        <dbReference type="EMBL" id="OJJ97305.1"/>
    </source>
</evidence>
<dbReference type="EMBL" id="KV878983">
    <property type="protein sequence ID" value="OJJ97305.1"/>
    <property type="molecule type" value="Genomic_DNA"/>
</dbReference>
<dbReference type="GeneID" id="30977657"/>
<comment type="subcellular location">
    <subcellularLocation>
        <location evidence="1">Golgi apparatus</location>
    </subcellularLocation>
</comment>
<dbReference type="OMA" id="SKNMVTW"/>
<dbReference type="AlphaFoldDB" id="A0A1L9WMA7"/>
<sequence length="514" mass="58458">MFPSRAALRIRIILAGLFLVLICSQSFSRWHNQSDAPEATSIDDPAALRQAQLTWRHATEGNIEFWRQFQPLLTTYEPKCLPPLRLGMAPSIRFEQADPHDQTEFLDLLPMDIEDLQQTHRGFLDAIQTTPPQLNYTRNTRGLVSTAGGSYLPVLVLSLRMLRRTGSRLPVEVFLASEDEYETYICDVILPSLNAQCIVLSTILNAIPHSIHIQKYQFKLFAMLFSSFEEILFLDADAYALFPPETLFTRDPFLTHGLVTWPDFWATTISPSYYAITGQPTPRPPTRPSSESGEVLLSKRTHLRTLLLSTYYNIHGPEFYYPLLSQGAAGEGDKETFVAAALALAEPHYQVAEPLCAIGHTTQRGGGFAGSAMVQFDPTEDFDRHHHREDDTRKPQPQAHGFFLSTNNSSTARSTPRAFFIHANYPKFNPATVFDAHEVNPAIGDDGRYTRAWTGPPEIIRAFGRDVEKEFWEEIRWTACELEGKFRSWEGKKGICKRVKKYYQAMYGGRWWGW</sequence>
<evidence type="ECO:0000256" key="2">
    <source>
        <dbReference type="ARBA" id="ARBA00004922"/>
    </source>
</evidence>
<evidence type="ECO:0000256" key="1">
    <source>
        <dbReference type="ARBA" id="ARBA00004555"/>
    </source>
</evidence>
<dbReference type="Proteomes" id="UP000184546">
    <property type="component" value="Unassembled WGS sequence"/>
</dbReference>
<dbReference type="GO" id="GO:0000026">
    <property type="term" value="F:alpha-1,2-mannosyltransferase activity"/>
    <property type="evidence" value="ECO:0007669"/>
    <property type="project" value="TreeGrafter"/>
</dbReference>
<name>A0A1L9WMA7_ASPA1</name>
<dbReference type="PANTHER" id="PTHR31646:SF5">
    <property type="entry name" value="(MNN2), PUTATIVE (AFU_ORTHOLOGUE AFUA_6G04450)-RELATED"/>
    <property type="match status" value="1"/>
</dbReference>
<keyword evidence="9" id="KW-1185">Reference proteome</keyword>
<dbReference type="InterPro" id="IPR029044">
    <property type="entry name" value="Nucleotide-diphossugar_trans"/>
</dbReference>
<feature type="compositionally biased region" description="Basic and acidic residues" evidence="6">
    <location>
        <begin position="382"/>
        <end position="394"/>
    </location>
</feature>
<keyword evidence="5" id="KW-0333">Golgi apparatus</keyword>
<comment type="similarity">
    <text evidence="3">Belongs to the MNN1/MNT family.</text>
</comment>
<feature type="chain" id="PRO_5012612004" description="Glycosyltransferase family 71 protein" evidence="7">
    <location>
        <begin position="29"/>
        <end position="514"/>
    </location>
</feature>
<feature type="signal peptide" evidence="7">
    <location>
        <begin position="1"/>
        <end position="28"/>
    </location>
</feature>
<evidence type="ECO:0000256" key="4">
    <source>
        <dbReference type="ARBA" id="ARBA00022679"/>
    </source>
</evidence>
<dbReference type="OrthoDB" id="4484309at2759"/>